<dbReference type="Pfam" id="PF16363">
    <property type="entry name" value="GDP_Man_Dehyd"/>
    <property type="match status" value="1"/>
</dbReference>
<proteinExistence type="inferred from homology"/>
<dbReference type="EC" id="4.2.1.47" evidence="4 7"/>
<evidence type="ECO:0000256" key="3">
    <source>
        <dbReference type="ARBA" id="ARBA00009263"/>
    </source>
</evidence>
<evidence type="ECO:0000256" key="1">
    <source>
        <dbReference type="ARBA" id="ARBA00000188"/>
    </source>
</evidence>
<dbReference type="InterPro" id="IPR036291">
    <property type="entry name" value="NAD(P)-bd_dom_sf"/>
</dbReference>
<dbReference type="GO" id="GO:0008446">
    <property type="term" value="F:GDP-mannose 4,6-dehydratase activity"/>
    <property type="evidence" value="ECO:0007669"/>
    <property type="project" value="UniProtKB-UniRule"/>
</dbReference>
<keyword evidence="5 7" id="KW-0456">Lyase</keyword>
<comment type="similarity">
    <text evidence="3 7">Belongs to the NAD(P)-dependent epimerase/dehydratase family. GDP-mannose 4,6-dehydratase subfamily.</text>
</comment>
<feature type="domain" description="NAD(P)-binding" evidence="8">
    <location>
        <begin position="5"/>
        <end position="313"/>
    </location>
</feature>
<dbReference type="EMBL" id="DSVQ01000012">
    <property type="protein sequence ID" value="HGT38907.1"/>
    <property type="molecule type" value="Genomic_DNA"/>
</dbReference>
<dbReference type="CDD" id="cd05260">
    <property type="entry name" value="GDP_MD_SDR_e"/>
    <property type="match status" value="1"/>
</dbReference>
<dbReference type="AlphaFoldDB" id="A0A7C4QMK9"/>
<dbReference type="Gene3D" id="3.40.50.720">
    <property type="entry name" value="NAD(P)-binding Rossmann-like Domain"/>
    <property type="match status" value="1"/>
</dbReference>
<dbReference type="PANTHER" id="PTHR43715:SF1">
    <property type="entry name" value="GDP-MANNOSE 4,6 DEHYDRATASE"/>
    <property type="match status" value="1"/>
</dbReference>
<evidence type="ECO:0000313" key="9">
    <source>
        <dbReference type="EMBL" id="HGT38907.1"/>
    </source>
</evidence>
<comment type="catalytic activity">
    <reaction evidence="1 7">
        <text>GDP-alpha-D-mannose = GDP-4-dehydro-alpha-D-rhamnose + H2O</text>
        <dbReference type="Rhea" id="RHEA:23820"/>
        <dbReference type="ChEBI" id="CHEBI:15377"/>
        <dbReference type="ChEBI" id="CHEBI:57527"/>
        <dbReference type="ChEBI" id="CHEBI:57964"/>
        <dbReference type="EC" id="4.2.1.47"/>
    </reaction>
</comment>
<evidence type="ECO:0000256" key="4">
    <source>
        <dbReference type="ARBA" id="ARBA00011989"/>
    </source>
</evidence>
<dbReference type="InterPro" id="IPR006368">
    <property type="entry name" value="GDP_Man_deHydtase"/>
</dbReference>
<comment type="function">
    <text evidence="6 7">Catalyzes the conversion of GDP-D-mannose to GDP-4-dehydro-6-deoxy-D-mannose.</text>
</comment>
<gene>
    <name evidence="7" type="primary">gmd</name>
    <name evidence="9" type="ORF">ENS64_06540</name>
</gene>
<evidence type="ECO:0000256" key="2">
    <source>
        <dbReference type="ARBA" id="ARBA00001937"/>
    </source>
</evidence>
<dbReference type="GO" id="GO:0070401">
    <property type="term" value="F:NADP+ binding"/>
    <property type="evidence" value="ECO:0007669"/>
    <property type="project" value="UniProtKB-UniRule"/>
</dbReference>
<dbReference type="PANTHER" id="PTHR43715">
    <property type="entry name" value="GDP-MANNOSE 4,6-DEHYDRATASE"/>
    <property type="match status" value="1"/>
</dbReference>
<protein>
    <recommendedName>
        <fullName evidence="4 7">GDP-mannose 4,6-dehydratase</fullName>
        <ecNumber evidence="4 7">4.2.1.47</ecNumber>
    </recommendedName>
    <alternativeName>
        <fullName evidence="7">GDP-D-mannose dehydratase</fullName>
    </alternativeName>
</protein>
<dbReference type="InterPro" id="IPR016040">
    <property type="entry name" value="NAD(P)-bd_dom"/>
</dbReference>
<evidence type="ECO:0000259" key="8">
    <source>
        <dbReference type="Pfam" id="PF16363"/>
    </source>
</evidence>
<comment type="caution">
    <text evidence="9">The sequence shown here is derived from an EMBL/GenBank/DDBJ whole genome shotgun (WGS) entry which is preliminary data.</text>
</comment>
<organism evidence="9">
    <name type="scientific">Schlesneria paludicola</name>
    <dbReference type="NCBI Taxonomy" id="360056"/>
    <lineage>
        <taxon>Bacteria</taxon>
        <taxon>Pseudomonadati</taxon>
        <taxon>Planctomycetota</taxon>
        <taxon>Planctomycetia</taxon>
        <taxon>Planctomycetales</taxon>
        <taxon>Planctomycetaceae</taxon>
        <taxon>Schlesneria</taxon>
    </lineage>
</organism>
<dbReference type="FunFam" id="3.40.50.720:FF:000924">
    <property type="entry name" value="GDP-mannose 4,6 dehydratase"/>
    <property type="match status" value="1"/>
</dbReference>
<keyword evidence="7" id="KW-0521">NADP</keyword>
<dbReference type="SUPFAM" id="SSF51735">
    <property type="entry name" value="NAD(P)-binding Rossmann-fold domains"/>
    <property type="match status" value="1"/>
</dbReference>
<comment type="caution">
    <text evidence="7">Lacks conserved residue(s) required for the propagation of feature annotation.</text>
</comment>
<dbReference type="HAMAP" id="MF_00955">
    <property type="entry name" value="GDP_Man_dehydratase"/>
    <property type="match status" value="1"/>
</dbReference>
<name>A0A7C4QMK9_9PLAN</name>
<dbReference type="GO" id="GO:0042351">
    <property type="term" value="P:'de novo' GDP-L-fucose biosynthetic process"/>
    <property type="evidence" value="ECO:0007669"/>
    <property type="project" value="TreeGrafter"/>
</dbReference>
<evidence type="ECO:0000256" key="7">
    <source>
        <dbReference type="HAMAP-Rule" id="MF_00955"/>
    </source>
</evidence>
<accession>A0A7C4QMK9</accession>
<dbReference type="Gene3D" id="3.90.25.10">
    <property type="entry name" value="UDP-galactose 4-epimerase, domain 1"/>
    <property type="match status" value="1"/>
</dbReference>
<sequence length="324" mass="36838">MKRALITGITGQDGSYLAEHLLSLGYEVHGIVRRVALEDPRHRLTRLAHLLDRLHLHAASLESFASLFQVIHGVRPDELYHLAAQSFVSYSFDDAFSTFRANIDGTHYVLESVKQSAPDCRVYFAGSSEMFGNAPETPQRETTRFCPRSPYGISKVTGYELSRNYREAYGMYVCSGILFNHESPRRGFEFVTRKISSHVAAIKRGQIDKLPLGNLEARRDWGFAGDYVKAMHLMLQQPQPQDYVIATGECHSVREFCELAFARAGLDWREHVVVDEAFYRPAEVFQLLGDASKARRELGWRPTVSFRELVYMMVDHDLQAGAKE</sequence>
<evidence type="ECO:0000256" key="6">
    <source>
        <dbReference type="ARBA" id="ARBA00059383"/>
    </source>
</evidence>
<comment type="cofactor">
    <cofactor evidence="2 7">
        <name>NADP(+)</name>
        <dbReference type="ChEBI" id="CHEBI:58349"/>
    </cofactor>
</comment>
<evidence type="ECO:0000256" key="5">
    <source>
        <dbReference type="ARBA" id="ARBA00023239"/>
    </source>
</evidence>
<reference evidence="9" key="1">
    <citation type="journal article" date="2020" name="mSystems">
        <title>Genome- and Community-Level Interaction Insights into Carbon Utilization and Element Cycling Functions of Hydrothermarchaeota in Hydrothermal Sediment.</title>
        <authorList>
            <person name="Zhou Z."/>
            <person name="Liu Y."/>
            <person name="Xu W."/>
            <person name="Pan J."/>
            <person name="Luo Z.H."/>
            <person name="Li M."/>
        </authorList>
    </citation>
    <scope>NUCLEOTIDE SEQUENCE [LARGE SCALE GENOMIC DNA]</scope>
    <source>
        <strain evidence="9">SpSt-508</strain>
    </source>
</reference>